<sequence>MSGSDKLTSTGANIVIEASGLVRKYGEIVAVDGIDLSVARGEVFGFLGPNGAGKSTTVRMLTTLLRPTGGSARIDGLDVVEFAPAVRRIIGVALQDASIDPLMTGNELMRLQAVLHGIPRSEAKRRCPELLARVGLTGAADRRVATYSGGMRRRLDLAISLVHEPSILFLDEPSAGLDPTS</sequence>
<dbReference type="AlphaFoldDB" id="A0A383D2P7"/>
<dbReference type="SUPFAM" id="SSF52540">
    <property type="entry name" value="P-loop containing nucleoside triphosphate hydrolases"/>
    <property type="match status" value="1"/>
</dbReference>
<dbReference type="Pfam" id="PF00005">
    <property type="entry name" value="ABC_tran"/>
    <property type="match status" value="1"/>
</dbReference>
<evidence type="ECO:0000256" key="1">
    <source>
        <dbReference type="ARBA" id="ARBA00022448"/>
    </source>
</evidence>
<evidence type="ECO:0000256" key="3">
    <source>
        <dbReference type="ARBA" id="ARBA00022840"/>
    </source>
</evidence>
<evidence type="ECO:0000313" key="5">
    <source>
        <dbReference type="EMBL" id="SVE38762.1"/>
    </source>
</evidence>
<dbReference type="InterPro" id="IPR050763">
    <property type="entry name" value="ABC_transporter_ATP-binding"/>
</dbReference>
<feature type="domain" description="ABC transporter" evidence="4">
    <location>
        <begin position="16"/>
        <end position="181"/>
    </location>
</feature>
<keyword evidence="3" id="KW-0067">ATP-binding</keyword>
<dbReference type="PANTHER" id="PTHR42711:SF19">
    <property type="entry name" value="DOXORUBICIN RESISTANCE ATP-BINDING PROTEIN DRRA"/>
    <property type="match status" value="1"/>
</dbReference>
<dbReference type="PANTHER" id="PTHR42711">
    <property type="entry name" value="ABC TRANSPORTER ATP-BINDING PROTEIN"/>
    <property type="match status" value="1"/>
</dbReference>
<gene>
    <name evidence="5" type="ORF">METZ01_LOCUS491616</name>
</gene>
<dbReference type="InterPro" id="IPR027417">
    <property type="entry name" value="P-loop_NTPase"/>
</dbReference>
<evidence type="ECO:0000259" key="4">
    <source>
        <dbReference type="PROSITE" id="PS50893"/>
    </source>
</evidence>
<dbReference type="GO" id="GO:0016887">
    <property type="term" value="F:ATP hydrolysis activity"/>
    <property type="evidence" value="ECO:0007669"/>
    <property type="project" value="InterPro"/>
</dbReference>
<dbReference type="GO" id="GO:0005524">
    <property type="term" value="F:ATP binding"/>
    <property type="evidence" value="ECO:0007669"/>
    <property type="project" value="UniProtKB-KW"/>
</dbReference>
<keyword evidence="2" id="KW-0547">Nucleotide-binding</keyword>
<evidence type="ECO:0000256" key="2">
    <source>
        <dbReference type="ARBA" id="ARBA00022741"/>
    </source>
</evidence>
<name>A0A383D2P7_9ZZZZ</name>
<reference evidence="5" key="1">
    <citation type="submission" date="2018-05" db="EMBL/GenBank/DDBJ databases">
        <authorList>
            <person name="Lanie J.A."/>
            <person name="Ng W.-L."/>
            <person name="Kazmierczak K.M."/>
            <person name="Andrzejewski T.M."/>
            <person name="Davidsen T.M."/>
            <person name="Wayne K.J."/>
            <person name="Tettelin H."/>
            <person name="Glass J.I."/>
            <person name="Rusch D."/>
            <person name="Podicherti R."/>
            <person name="Tsui H.-C.T."/>
            <person name="Winkler M.E."/>
        </authorList>
    </citation>
    <scope>NUCLEOTIDE SEQUENCE</scope>
</reference>
<dbReference type="PROSITE" id="PS50893">
    <property type="entry name" value="ABC_TRANSPORTER_2"/>
    <property type="match status" value="1"/>
</dbReference>
<proteinExistence type="predicted"/>
<keyword evidence="1" id="KW-0813">Transport</keyword>
<dbReference type="PROSITE" id="PS00211">
    <property type="entry name" value="ABC_TRANSPORTER_1"/>
    <property type="match status" value="1"/>
</dbReference>
<accession>A0A383D2P7</accession>
<dbReference type="Gene3D" id="3.40.50.300">
    <property type="entry name" value="P-loop containing nucleotide triphosphate hydrolases"/>
    <property type="match status" value="1"/>
</dbReference>
<protein>
    <recommendedName>
        <fullName evidence="4">ABC transporter domain-containing protein</fullName>
    </recommendedName>
</protein>
<dbReference type="InterPro" id="IPR003439">
    <property type="entry name" value="ABC_transporter-like_ATP-bd"/>
</dbReference>
<organism evidence="5">
    <name type="scientific">marine metagenome</name>
    <dbReference type="NCBI Taxonomy" id="408172"/>
    <lineage>
        <taxon>unclassified sequences</taxon>
        <taxon>metagenomes</taxon>
        <taxon>ecological metagenomes</taxon>
    </lineage>
</organism>
<dbReference type="EMBL" id="UINC01213817">
    <property type="protein sequence ID" value="SVE38762.1"/>
    <property type="molecule type" value="Genomic_DNA"/>
</dbReference>
<feature type="non-terminal residue" evidence="5">
    <location>
        <position position="181"/>
    </location>
</feature>
<dbReference type="InterPro" id="IPR017871">
    <property type="entry name" value="ABC_transporter-like_CS"/>
</dbReference>